<dbReference type="InterPro" id="IPR038922">
    <property type="entry name" value="HYPK_UBA"/>
</dbReference>
<evidence type="ECO:0000313" key="4">
    <source>
        <dbReference type="Proteomes" id="UP000800040"/>
    </source>
</evidence>
<dbReference type="Gene3D" id="1.10.8.10">
    <property type="entry name" value="DNA helicase RuvA subunit, C-terminal domain"/>
    <property type="match status" value="1"/>
</dbReference>
<dbReference type="CDD" id="cd14361">
    <property type="entry name" value="UBA_HYPK"/>
    <property type="match status" value="1"/>
</dbReference>
<dbReference type="GO" id="GO:0043066">
    <property type="term" value="P:negative regulation of apoptotic process"/>
    <property type="evidence" value="ECO:0007669"/>
    <property type="project" value="TreeGrafter"/>
</dbReference>
<feature type="region of interest" description="Disordered" evidence="1">
    <location>
        <begin position="1"/>
        <end position="23"/>
    </location>
</feature>
<sequence length="117" mass="12246">MAEPQPSPIHEGATTPPAPTSTASDLKAQALLSALDAQEAESTKKEVDGQALDKAMKGLSVQNKPAASERKNVKVEPADVTLLVNELEVSKAKAMDLLRAHEGDVVRAMSGFVMAAP</sequence>
<name>A0A6A5KUV0_9PLEO</name>
<evidence type="ECO:0000313" key="3">
    <source>
        <dbReference type="EMBL" id="KAF1838736.1"/>
    </source>
</evidence>
<accession>A0A6A5KUV0</accession>
<dbReference type="InterPro" id="IPR044034">
    <property type="entry name" value="NAC-like_UBA"/>
</dbReference>
<dbReference type="GO" id="GO:0050821">
    <property type="term" value="P:protein stabilization"/>
    <property type="evidence" value="ECO:0007669"/>
    <property type="project" value="TreeGrafter"/>
</dbReference>
<dbReference type="InterPro" id="IPR052617">
    <property type="entry name" value="Huntingtin-int_K"/>
</dbReference>
<protein>
    <recommendedName>
        <fullName evidence="2">Nascent polypeptide-associated complex subunit alpha-like UBA domain-containing protein</fullName>
    </recommendedName>
</protein>
<dbReference type="Proteomes" id="UP000800040">
    <property type="component" value="Unassembled WGS sequence"/>
</dbReference>
<dbReference type="PANTHER" id="PTHR31184:SF2">
    <property type="entry name" value="HUNTINGTIN-INTERACTING PROTEIN K"/>
    <property type="match status" value="1"/>
</dbReference>
<gene>
    <name evidence="3" type="ORF">BDW02DRAFT_626806</name>
</gene>
<organism evidence="3 4">
    <name type="scientific">Decorospora gaudefroyi</name>
    <dbReference type="NCBI Taxonomy" id="184978"/>
    <lineage>
        <taxon>Eukaryota</taxon>
        <taxon>Fungi</taxon>
        <taxon>Dikarya</taxon>
        <taxon>Ascomycota</taxon>
        <taxon>Pezizomycotina</taxon>
        <taxon>Dothideomycetes</taxon>
        <taxon>Pleosporomycetidae</taxon>
        <taxon>Pleosporales</taxon>
        <taxon>Pleosporineae</taxon>
        <taxon>Pleosporaceae</taxon>
        <taxon>Decorospora</taxon>
    </lineage>
</organism>
<dbReference type="OrthoDB" id="285219at2759"/>
<reference evidence="3" key="1">
    <citation type="submission" date="2020-01" db="EMBL/GenBank/DDBJ databases">
        <authorList>
            <consortium name="DOE Joint Genome Institute"/>
            <person name="Haridas S."/>
            <person name="Albert R."/>
            <person name="Binder M."/>
            <person name="Bloem J."/>
            <person name="Labutti K."/>
            <person name="Salamov A."/>
            <person name="Andreopoulos B."/>
            <person name="Baker S.E."/>
            <person name="Barry K."/>
            <person name="Bills G."/>
            <person name="Bluhm B.H."/>
            <person name="Cannon C."/>
            <person name="Castanera R."/>
            <person name="Culley D.E."/>
            <person name="Daum C."/>
            <person name="Ezra D."/>
            <person name="Gonzalez J.B."/>
            <person name="Henrissat B."/>
            <person name="Kuo A."/>
            <person name="Liang C."/>
            <person name="Lipzen A."/>
            <person name="Lutzoni F."/>
            <person name="Magnuson J."/>
            <person name="Mondo S."/>
            <person name="Nolan M."/>
            <person name="Ohm R."/>
            <person name="Pangilinan J."/>
            <person name="Park H.-J."/>
            <person name="Ramirez L."/>
            <person name="Alfaro M."/>
            <person name="Sun H."/>
            <person name="Tritt A."/>
            <person name="Yoshinaga Y."/>
            <person name="Zwiers L.-H."/>
            <person name="Turgeon B.G."/>
            <person name="Goodwin S.B."/>
            <person name="Spatafora J.W."/>
            <person name="Crous P.W."/>
            <person name="Grigoriev I.V."/>
        </authorList>
    </citation>
    <scope>NUCLEOTIDE SEQUENCE</scope>
    <source>
        <strain evidence="3">P77</strain>
    </source>
</reference>
<proteinExistence type="predicted"/>
<dbReference type="Pfam" id="PF19026">
    <property type="entry name" value="UBA_HYPK"/>
    <property type="match status" value="1"/>
</dbReference>
<keyword evidence="4" id="KW-1185">Reference proteome</keyword>
<evidence type="ECO:0000259" key="2">
    <source>
        <dbReference type="Pfam" id="PF19026"/>
    </source>
</evidence>
<feature type="domain" description="Nascent polypeptide-associated complex subunit alpha-like UBA" evidence="2">
    <location>
        <begin position="73"/>
        <end position="110"/>
    </location>
</feature>
<evidence type="ECO:0000256" key="1">
    <source>
        <dbReference type="SAM" id="MobiDB-lite"/>
    </source>
</evidence>
<dbReference type="EMBL" id="ML975249">
    <property type="protein sequence ID" value="KAF1838736.1"/>
    <property type="molecule type" value="Genomic_DNA"/>
</dbReference>
<dbReference type="PANTHER" id="PTHR31184">
    <property type="entry name" value="HUNTINGTIN-INTERACTING PROTEIN K FAMILY MEMBER"/>
    <property type="match status" value="1"/>
</dbReference>
<dbReference type="AlphaFoldDB" id="A0A6A5KUV0"/>